<reference evidence="2" key="1">
    <citation type="submission" date="2020-10" db="EMBL/GenBank/DDBJ databases">
        <authorList>
            <person name="Castelo-Branco R."/>
            <person name="Eusebio N."/>
            <person name="Adriana R."/>
            <person name="Vieira A."/>
            <person name="Brugerolle De Fraissinette N."/>
            <person name="Rezende De Castro R."/>
            <person name="Schneider M.P."/>
            <person name="Vasconcelos V."/>
            <person name="Leao P.N."/>
        </authorList>
    </citation>
    <scope>NUCLEOTIDE SEQUENCE</scope>
    <source>
        <strain evidence="2">LEGE 11480</strain>
    </source>
</reference>
<accession>A0A928Z5H4</accession>
<dbReference type="EMBL" id="JADEXQ010000127">
    <property type="protein sequence ID" value="MBE9032824.1"/>
    <property type="molecule type" value="Genomic_DNA"/>
</dbReference>
<name>A0A928Z5H4_9CYAN</name>
<protein>
    <submittedName>
        <fullName evidence="2">Mo-dependent nitrogenase C-terminal domain-containing protein</fullName>
    </submittedName>
</protein>
<keyword evidence="3" id="KW-1185">Reference proteome</keyword>
<organism evidence="2 3">
    <name type="scientific">Romeriopsis navalis LEGE 11480</name>
    <dbReference type="NCBI Taxonomy" id="2777977"/>
    <lineage>
        <taxon>Bacteria</taxon>
        <taxon>Bacillati</taxon>
        <taxon>Cyanobacteriota</taxon>
        <taxon>Cyanophyceae</taxon>
        <taxon>Leptolyngbyales</taxon>
        <taxon>Leptolyngbyaceae</taxon>
        <taxon>Romeriopsis</taxon>
        <taxon>Romeriopsis navalis</taxon>
    </lineage>
</organism>
<dbReference type="Proteomes" id="UP000625316">
    <property type="component" value="Unassembled WGS sequence"/>
</dbReference>
<evidence type="ECO:0000313" key="3">
    <source>
        <dbReference type="Proteomes" id="UP000625316"/>
    </source>
</evidence>
<comment type="caution">
    <text evidence="2">The sequence shown here is derived from an EMBL/GenBank/DDBJ whole genome shotgun (WGS) entry which is preliminary data.</text>
</comment>
<proteinExistence type="predicted"/>
<dbReference type="Pfam" id="PF06967">
    <property type="entry name" value="Mo-nitro_C"/>
    <property type="match status" value="1"/>
</dbReference>
<gene>
    <name evidence="2" type="ORF">IQ266_24105</name>
</gene>
<sequence>MQIASSLQQANASSFPTQSIAPTARRHRTLECPEAIKQLVKPIQLWLDAVEIDDPEAARLLYKIIPGQCPFERDINLFGRTILSIPPLCKLNPFYDQLVSVRFRAMCYLVDECGESLENLD</sequence>
<feature type="domain" description="Mo-dependent nitrogenase C-terminal" evidence="1">
    <location>
        <begin position="40"/>
        <end position="118"/>
    </location>
</feature>
<dbReference type="AlphaFoldDB" id="A0A928Z5H4"/>
<evidence type="ECO:0000259" key="1">
    <source>
        <dbReference type="Pfam" id="PF06967"/>
    </source>
</evidence>
<evidence type="ECO:0000313" key="2">
    <source>
        <dbReference type="EMBL" id="MBE9032824.1"/>
    </source>
</evidence>
<dbReference type="InterPro" id="IPR009717">
    <property type="entry name" value="Mo-dep_Nase_C"/>
</dbReference>